<dbReference type="Proteomes" id="UP000483004">
    <property type="component" value="Unassembled WGS sequence"/>
</dbReference>
<dbReference type="PANTHER" id="PTHR19848:SF8">
    <property type="entry name" value="F-BOX AND WD REPEAT DOMAIN CONTAINING 7"/>
    <property type="match status" value="1"/>
</dbReference>
<evidence type="ECO:0000256" key="1">
    <source>
        <dbReference type="ARBA" id="ARBA00022574"/>
    </source>
</evidence>
<keyword evidence="6" id="KW-1185">Reference proteome</keyword>
<dbReference type="Gene3D" id="2.130.10.10">
    <property type="entry name" value="YVTN repeat-like/Quinoprotein amine dehydrogenase"/>
    <property type="match status" value="6"/>
</dbReference>
<dbReference type="EMBL" id="WBMR01000001">
    <property type="protein sequence ID" value="KAB2390411.1"/>
    <property type="molecule type" value="Genomic_DNA"/>
</dbReference>
<dbReference type="InterPro" id="IPR008271">
    <property type="entry name" value="Ser/Thr_kinase_AS"/>
</dbReference>
<keyword evidence="2" id="KW-0677">Repeat</keyword>
<feature type="repeat" description="WD" evidence="3">
    <location>
        <begin position="689"/>
        <end position="730"/>
    </location>
</feature>
<feature type="repeat" description="WD" evidence="3">
    <location>
        <begin position="647"/>
        <end position="687"/>
    </location>
</feature>
<dbReference type="SUPFAM" id="SSF56112">
    <property type="entry name" value="Protein kinase-like (PK-like)"/>
    <property type="match status" value="1"/>
</dbReference>
<feature type="repeat" description="WD" evidence="3">
    <location>
        <begin position="817"/>
        <end position="858"/>
    </location>
</feature>
<dbReference type="PRINTS" id="PR00320">
    <property type="entry name" value="GPROTEINBRPT"/>
</dbReference>
<dbReference type="InterPro" id="IPR036322">
    <property type="entry name" value="WD40_repeat_dom_sf"/>
</dbReference>
<dbReference type="PROSITE" id="PS00678">
    <property type="entry name" value="WD_REPEATS_1"/>
    <property type="match status" value="11"/>
</dbReference>
<dbReference type="InterPro" id="IPR020472">
    <property type="entry name" value="WD40_PAC1"/>
</dbReference>
<feature type="repeat" description="WD" evidence="3">
    <location>
        <begin position="775"/>
        <end position="816"/>
    </location>
</feature>
<dbReference type="CDD" id="cd00200">
    <property type="entry name" value="WD40"/>
    <property type="match status" value="2"/>
</dbReference>
<accession>A0A6L3WA27</accession>
<reference evidence="5 6" key="1">
    <citation type="submission" date="2019-09" db="EMBL/GenBank/DDBJ databases">
        <title>Actinomadura physcomitrii sp. nov., a novel actinomycete isolated from moss [Physcomitrium sphaericum (Ludw) Fuernr].</title>
        <authorList>
            <person name="Liu C."/>
            <person name="Zhuang X."/>
        </authorList>
    </citation>
    <scope>NUCLEOTIDE SEQUENCE [LARGE SCALE GENOMIC DNA]</scope>
    <source>
        <strain evidence="5 6">CYP1-1B</strain>
    </source>
</reference>
<feature type="repeat" description="WD" evidence="3">
    <location>
        <begin position="732"/>
        <end position="773"/>
    </location>
</feature>
<dbReference type="PROSITE" id="PS50082">
    <property type="entry name" value="WD_REPEATS_2"/>
    <property type="match status" value="14"/>
</dbReference>
<dbReference type="Pfam" id="PF00069">
    <property type="entry name" value="Pkinase"/>
    <property type="match status" value="1"/>
</dbReference>
<evidence type="ECO:0000313" key="6">
    <source>
        <dbReference type="Proteomes" id="UP000483004"/>
    </source>
</evidence>
<evidence type="ECO:0000256" key="2">
    <source>
        <dbReference type="ARBA" id="ARBA00022737"/>
    </source>
</evidence>
<protein>
    <submittedName>
        <fullName evidence="5">Protein kinase</fullName>
    </submittedName>
</protein>
<sequence length="1233" mass="131586">MCADENSARSGGVTVAGDRSWWPAARDPARLGKGLSELVERLEPGDPERIGEFWLAGRLGAGGQGVVYEAYGPDGARVAVKVLHGASGSSGELEQMAAEARAAQRVASFCTARIVQVRLKPPRPYIVSEYIDGVSLQAAVVGGPGREPRLFAGDELHRLGIGIATALTAIHQARVVHRDLKPGNVMLGPDGPRLIDFGIARMVETHSATQAGGLTGTLRYMPPEVYAGRRAGAEADVFAWGAIMVFAATGRHAFPGDTLPQIAHQVRTHHPDLSALPEPLRALVAAALDKDPLRRPSARAVLTALTGDPHQDTGLEDLMNLGSAQAAPHTGWEPGDPALGKLAEDVYTSLSPEDRYLVPEVFLRCVVPGEDGGWSIRPAAAEELFDRHSPAEAAALRRVVRAFAPLLAVTGAQASGSLGQQPGSRTGERIVVTRPALPRAWPRLRDWLDGHQELAAHHRVRQAAHTWKANGQRRGDVLTGVDLDQAMHWAASGHPPFPNRTERALLDASNRARTTRTRRTRATALVLAVATLLSLTATGWAVRAQRTVTRQRDSAVSGQLLTRSEQSADPAVAALLAAASRSVRKTPENRARLLDILAGPERAVLTGHTDFVWSVAFSPDGKTLATGGDDKTVRLWDARTHQPIGTPLGHTDPVSSVAFSPDGNILATASDKTVRLWDPHTRRPIGAPLTGHTGKVNSVAFSPDGKTLATGGEDKTVRLWDTRTHQPIGAPLTGHGYTVHAVAFSPDGTILASAGLDQTVRLWDARTHQPIGKPLAGHTDYVNSLAFSPDGGTLASAGYDDTVRLWDIRAHQPIGKPLSHTGPVTSVAFSPDGKTLATASENKTVRFFDTRTRRPIGTPLTGHTGSVLSVAFSPDGKTLATGSDDKTVRLWDTSTYQPPRNPLTGHTGRVQSVTFSRDGKTLATGGDDKTVRLWDTRTRQPIGAPLSGTGFVYSVALSPDGKTLITGDYDNIARAWDTRTHRQTGGTLTGYYGPVTSVAYSPDGKILAAASYDDTVRLWDSRTYQPIGNPLTGHTGPVRSVAFSPDGNTLATAGNDHTVRLWDTRTGHQTGPPLTGHTGYVNSVAFSPDGHTLATASDDKTVRLWDTRTHQQLGTPLIGYSGFVLAVAFSPDGNILATGGYDKTVRLFDTRSHQQIGDPLSGHTGYVRAMAFSPDGKTLATGGDDETVRLWDIAMPQDKDLVGLACRMAGRSLTRKEWAEYAPTGIGFQKACP</sequence>
<proteinExistence type="predicted"/>
<comment type="caution">
    <text evidence="5">The sequence shown here is derived from an EMBL/GenBank/DDBJ whole genome shotgun (WGS) entry which is preliminary data.</text>
</comment>
<feature type="repeat" description="WD" evidence="3">
    <location>
        <begin position="860"/>
        <end position="901"/>
    </location>
</feature>
<feature type="repeat" description="WD" evidence="3">
    <location>
        <begin position="952"/>
        <end position="986"/>
    </location>
</feature>
<feature type="repeat" description="WD" evidence="3">
    <location>
        <begin position="1074"/>
        <end position="1115"/>
    </location>
</feature>
<dbReference type="InterPro" id="IPR000719">
    <property type="entry name" value="Prot_kinase_dom"/>
</dbReference>
<dbReference type="GO" id="GO:0005524">
    <property type="term" value="F:ATP binding"/>
    <property type="evidence" value="ECO:0007669"/>
    <property type="project" value="InterPro"/>
</dbReference>
<dbReference type="Gene3D" id="3.30.200.20">
    <property type="entry name" value="Phosphorylase Kinase, domain 1"/>
    <property type="match status" value="1"/>
</dbReference>
<feature type="domain" description="Protein kinase" evidence="4">
    <location>
        <begin position="53"/>
        <end position="313"/>
    </location>
</feature>
<dbReference type="PROSITE" id="PS00108">
    <property type="entry name" value="PROTEIN_KINASE_ST"/>
    <property type="match status" value="1"/>
</dbReference>
<dbReference type="Pfam" id="PF20703">
    <property type="entry name" value="nSTAND1"/>
    <property type="match status" value="1"/>
</dbReference>
<dbReference type="AlphaFoldDB" id="A0A6L3WA27"/>
<name>A0A6L3WA27_9ACTN</name>
<organism evidence="5 6">
    <name type="scientific">Actinomadura montaniterrae</name>
    <dbReference type="NCBI Taxonomy" id="1803903"/>
    <lineage>
        <taxon>Bacteria</taxon>
        <taxon>Bacillati</taxon>
        <taxon>Actinomycetota</taxon>
        <taxon>Actinomycetes</taxon>
        <taxon>Streptosporangiales</taxon>
        <taxon>Thermomonosporaceae</taxon>
        <taxon>Actinomadura</taxon>
    </lineage>
</organism>
<keyword evidence="5" id="KW-0418">Kinase</keyword>
<feature type="repeat" description="WD" evidence="3">
    <location>
        <begin position="1117"/>
        <end position="1158"/>
    </location>
</feature>
<dbReference type="PROSITE" id="PS50294">
    <property type="entry name" value="WD_REPEATS_REGION"/>
    <property type="match status" value="14"/>
</dbReference>
<evidence type="ECO:0000313" key="5">
    <source>
        <dbReference type="EMBL" id="KAB2390411.1"/>
    </source>
</evidence>
<evidence type="ECO:0000259" key="4">
    <source>
        <dbReference type="PROSITE" id="PS50011"/>
    </source>
</evidence>
<keyword evidence="1 3" id="KW-0853">WD repeat</keyword>
<feature type="repeat" description="WD" evidence="3">
    <location>
        <begin position="988"/>
        <end position="1029"/>
    </location>
</feature>
<evidence type="ECO:0000256" key="3">
    <source>
        <dbReference type="PROSITE-ProRule" id="PRU00221"/>
    </source>
</evidence>
<dbReference type="InterPro" id="IPR015943">
    <property type="entry name" value="WD40/YVTN_repeat-like_dom_sf"/>
</dbReference>
<dbReference type="GO" id="GO:0004672">
    <property type="term" value="F:protein kinase activity"/>
    <property type="evidence" value="ECO:0007669"/>
    <property type="project" value="InterPro"/>
</dbReference>
<dbReference type="SMART" id="SM00320">
    <property type="entry name" value="WD40"/>
    <property type="match status" value="14"/>
</dbReference>
<gene>
    <name evidence="5" type="ORF">F9B16_00840</name>
</gene>
<dbReference type="PANTHER" id="PTHR19848">
    <property type="entry name" value="WD40 REPEAT PROTEIN"/>
    <property type="match status" value="1"/>
</dbReference>
<keyword evidence="5" id="KW-0808">Transferase</keyword>
<dbReference type="Pfam" id="PF00400">
    <property type="entry name" value="WD40"/>
    <property type="match status" value="14"/>
</dbReference>
<dbReference type="InterPro" id="IPR001680">
    <property type="entry name" value="WD40_rpt"/>
</dbReference>
<dbReference type="InterPro" id="IPR019775">
    <property type="entry name" value="WD40_repeat_CS"/>
</dbReference>
<dbReference type="Gene3D" id="1.10.510.10">
    <property type="entry name" value="Transferase(Phosphotransferase) domain 1"/>
    <property type="match status" value="1"/>
</dbReference>
<feature type="repeat" description="WD" evidence="3">
    <location>
        <begin position="605"/>
        <end position="646"/>
    </location>
</feature>
<dbReference type="InterPro" id="IPR011009">
    <property type="entry name" value="Kinase-like_dom_sf"/>
</dbReference>
<dbReference type="InterPro" id="IPR049052">
    <property type="entry name" value="nSTAND1"/>
</dbReference>
<dbReference type="OrthoDB" id="582179at2"/>
<dbReference type="SUPFAM" id="SSF50978">
    <property type="entry name" value="WD40 repeat-like"/>
    <property type="match status" value="2"/>
</dbReference>
<feature type="repeat" description="WD" evidence="3">
    <location>
        <begin position="1031"/>
        <end position="1072"/>
    </location>
</feature>
<dbReference type="SMART" id="SM00220">
    <property type="entry name" value="S_TKc"/>
    <property type="match status" value="1"/>
</dbReference>
<feature type="repeat" description="WD" evidence="3">
    <location>
        <begin position="903"/>
        <end position="944"/>
    </location>
</feature>
<dbReference type="CDD" id="cd14014">
    <property type="entry name" value="STKc_PknB_like"/>
    <property type="match status" value="1"/>
</dbReference>
<dbReference type="PROSITE" id="PS50011">
    <property type="entry name" value="PROTEIN_KINASE_DOM"/>
    <property type="match status" value="1"/>
</dbReference>
<feature type="repeat" description="WD" evidence="3">
    <location>
        <begin position="1160"/>
        <end position="1193"/>
    </location>
</feature>